<accession>A0ABX8QM98</accession>
<sequence length="161" mass="17214">MSTTMVAITCGIAAGLAVTELSAFVAVLARRIVGWSARRSYAHDPAAAEEYAEEWAACIAGRTSNLAKLGTALTFLLPALAASTRAAVRRLRKARARRTGTRKGKAAAARATHAPRETARISEDPGPSGHLQELWYDEVNVRSIWDADPPSYAPRPDLGDS</sequence>
<reference evidence="3" key="1">
    <citation type="submission" date="2020-07" db="EMBL/GenBank/DDBJ databases">
        <authorList>
            <person name="Tarantini F.S."/>
            <person name="Hong K.W."/>
            <person name="Chan K.G."/>
        </authorList>
    </citation>
    <scope>NUCLEOTIDE SEQUENCE</scope>
    <source>
        <strain evidence="3">32-07</strain>
    </source>
</reference>
<name>A0ABX8QM98_9ACTN</name>
<feature type="compositionally biased region" description="Basic and acidic residues" evidence="1">
    <location>
        <begin position="114"/>
        <end position="123"/>
    </location>
</feature>
<evidence type="ECO:0000256" key="2">
    <source>
        <dbReference type="SAM" id="Phobius"/>
    </source>
</evidence>
<organism evidence="3 4">
    <name type="scientific">Actinomadura graeca</name>
    <dbReference type="NCBI Taxonomy" id="2750812"/>
    <lineage>
        <taxon>Bacteria</taxon>
        <taxon>Bacillati</taxon>
        <taxon>Actinomycetota</taxon>
        <taxon>Actinomycetes</taxon>
        <taxon>Streptosporangiales</taxon>
        <taxon>Thermomonosporaceae</taxon>
        <taxon>Actinomadura</taxon>
    </lineage>
</organism>
<evidence type="ECO:0000313" key="4">
    <source>
        <dbReference type="Proteomes" id="UP001049518"/>
    </source>
</evidence>
<protein>
    <submittedName>
        <fullName evidence="3">Uncharacterized protein</fullName>
    </submittedName>
</protein>
<keyword evidence="2" id="KW-0472">Membrane</keyword>
<evidence type="ECO:0000313" key="3">
    <source>
        <dbReference type="EMBL" id="QXJ19844.1"/>
    </source>
</evidence>
<keyword evidence="2" id="KW-0812">Transmembrane</keyword>
<feature type="region of interest" description="Disordered" evidence="1">
    <location>
        <begin position="93"/>
        <end position="131"/>
    </location>
</feature>
<dbReference type="EMBL" id="CP059572">
    <property type="protein sequence ID" value="QXJ19844.1"/>
    <property type="molecule type" value="Genomic_DNA"/>
</dbReference>
<keyword evidence="2" id="KW-1133">Transmembrane helix</keyword>
<feature type="transmembrane region" description="Helical" evidence="2">
    <location>
        <begin position="69"/>
        <end position="88"/>
    </location>
</feature>
<evidence type="ECO:0000256" key="1">
    <source>
        <dbReference type="SAM" id="MobiDB-lite"/>
    </source>
</evidence>
<proteinExistence type="predicted"/>
<dbReference type="RefSeq" id="WP_231332875.1">
    <property type="nucleotide sequence ID" value="NZ_CP059572.1"/>
</dbReference>
<keyword evidence="4" id="KW-1185">Reference proteome</keyword>
<feature type="compositionally biased region" description="Basic residues" evidence="1">
    <location>
        <begin position="93"/>
        <end position="105"/>
    </location>
</feature>
<gene>
    <name evidence="3" type="ORF">AGRA3207_000446</name>
</gene>
<dbReference type="Proteomes" id="UP001049518">
    <property type="component" value="Chromosome"/>
</dbReference>